<feature type="domain" description="Helix-turn-helix" evidence="1">
    <location>
        <begin position="84"/>
        <end position="125"/>
    </location>
</feature>
<accession>A0A1D8D3L9</accession>
<keyword evidence="3" id="KW-1185">Reference proteome</keyword>
<protein>
    <recommendedName>
        <fullName evidence="1">Helix-turn-helix domain-containing protein</fullName>
    </recommendedName>
</protein>
<sequence>MAIMVHQFSIFLFSCLNKRKIFLFWQREEDFTKSCKMPFVMNTAASHDNLPQEVRLLRQKLEVIDAKLDTITFQNQHLNDSLIGVDDAAKLLGITRGAIYSKVYRHLIPYYKSGGKLYFSKQEILQEIFSHRYPKNGSHGSVPQPSMNGSKAVFDTRIKI</sequence>
<dbReference type="KEGG" id="clz:BIU88_09460"/>
<dbReference type="OrthoDB" id="597977at2"/>
<dbReference type="Proteomes" id="UP000095185">
    <property type="component" value="Chromosome"/>
</dbReference>
<evidence type="ECO:0000313" key="3">
    <source>
        <dbReference type="Proteomes" id="UP000095185"/>
    </source>
</evidence>
<dbReference type="STRING" id="274537.BIU88_09460"/>
<evidence type="ECO:0000259" key="1">
    <source>
        <dbReference type="Pfam" id="PF12728"/>
    </source>
</evidence>
<dbReference type="Pfam" id="PF12728">
    <property type="entry name" value="HTH_17"/>
    <property type="match status" value="1"/>
</dbReference>
<dbReference type="InterPro" id="IPR041657">
    <property type="entry name" value="HTH_17"/>
</dbReference>
<organism evidence="2 3">
    <name type="scientific">Chlorobaculum limnaeum</name>
    <dbReference type="NCBI Taxonomy" id="274537"/>
    <lineage>
        <taxon>Bacteria</taxon>
        <taxon>Pseudomonadati</taxon>
        <taxon>Chlorobiota</taxon>
        <taxon>Chlorobiia</taxon>
        <taxon>Chlorobiales</taxon>
        <taxon>Chlorobiaceae</taxon>
        <taxon>Chlorobaculum</taxon>
    </lineage>
</organism>
<gene>
    <name evidence="2" type="ORF">BIU88_09460</name>
</gene>
<evidence type="ECO:0000313" key="2">
    <source>
        <dbReference type="EMBL" id="AOS84335.1"/>
    </source>
</evidence>
<name>A0A1D8D3L9_CHLLM</name>
<dbReference type="EMBL" id="CP017305">
    <property type="protein sequence ID" value="AOS84335.1"/>
    <property type="molecule type" value="Genomic_DNA"/>
</dbReference>
<dbReference type="AlphaFoldDB" id="A0A1D8D3L9"/>
<proteinExistence type="predicted"/>
<reference evidence="2" key="1">
    <citation type="submission" date="2016-09" db="EMBL/GenBank/DDBJ databases">
        <title>Genome sequence of Chlorobaculum limnaeum.</title>
        <authorList>
            <person name="Liu Z."/>
            <person name="Tank M."/>
            <person name="Bryant D.A."/>
        </authorList>
    </citation>
    <scope>NUCLEOTIDE SEQUENCE [LARGE SCALE GENOMIC DNA]</scope>
    <source>
        <strain evidence="2">DSM 1677</strain>
    </source>
</reference>